<sequence>MQSLDRMDDLCVKFMHSVERTMSRSATIPALSLLCSSNTHDTTSVASRNLGQMDINRVSVARQREEELRIKQRQAEEQSRMQLPSSAPFDFEMRDAALASAAPIPFDHFVPAQPVQPHGSHVMPKESLQSDAMLESDRNSSEEGSISFPSFPIDSRKRQRGSPTISHPSTTQLDKTDPVQPTASDNECSSKDEMEQSEAHTDSNADMNGNEGCAIHSSSDLLDRDSLPDETTAATTAQAQTRRPAATPTSPTAADQASADQTPAHPASDSLTRRLRELDLSRPDSSFAACSDSVEEIDSPDTLYPVEGDRFAGHPLPRRRRSIVQMHDFNPASVFSWDQISVHNRSTSSKEKNRNEEQKQQPRGERVEPMTEKTVESLPLPMQIPGWYGGLSPFGYMTQVPLQHFGPVDASASSSKAIQILFPSQLRSNSDFVSFTTVRSQGSLPGKSPGSVQEKEGVQMLDVKATYKADPMPCSQAARCNVADNFRQLDSHPAHKKQLDPNKYHEIENSLIFVGVADLRDPPRAEVYKVIEYCRRTGIKVIIIIGDNDSTAELICHEIGLARNLEGVKWRSFTDKKIFTGLLINQKLELLSKPIDLIFPCAEPRHKLEIVRLLQETGEVVAMTGDVVNDEPTLKLANIGISMGITESEIAKEAGKAMRFWKKSLNESIGIGLVGQLEFLIKFMTVKANEDIGKKSSTAFKVFDPGGLVINSTPISLSTTRLDGVEPFLTQGENDAEHLN</sequence>
<dbReference type="PANTHER" id="PTHR42861">
    <property type="entry name" value="CALCIUM-TRANSPORTING ATPASE"/>
    <property type="match status" value="1"/>
</dbReference>
<dbReference type="GO" id="GO:0000166">
    <property type="term" value="F:nucleotide binding"/>
    <property type="evidence" value="ECO:0007669"/>
    <property type="project" value="InterPro"/>
</dbReference>
<dbReference type="Pfam" id="PF00702">
    <property type="entry name" value="Hydrolase"/>
    <property type="match status" value="1"/>
</dbReference>
<feature type="compositionally biased region" description="Basic and acidic residues" evidence="2">
    <location>
        <begin position="348"/>
        <end position="372"/>
    </location>
</feature>
<accession>A0A2I0XHF4</accession>
<dbReference type="Proteomes" id="UP000233837">
    <property type="component" value="Unassembled WGS sequence"/>
</dbReference>
<dbReference type="EMBL" id="KZ501876">
    <property type="protein sequence ID" value="PKU87338.1"/>
    <property type="molecule type" value="Genomic_DNA"/>
</dbReference>
<reference evidence="3 4" key="2">
    <citation type="journal article" date="2017" name="Nature">
        <title>The Apostasia genome and the evolution of orchids.</title>
        <authorList>
            <person name="Zhang G.Q."/>
            <person name="Liu K.W."/>
            <person name="Li Z."/>
            <person name="Lohaus R."/>
            <person name="Hsiao Y.Y."/>
            <person name="Niu S.C."/>
            <person name="Wang J.Y."/>
            <person name="Lin Y.C."/>
            <person name="Xu Q."/>
            <person name="Chen L.J."/>
            <person name="Yoshida K."/>
            <person name="Fujiwara S."/>
            <person name="Wang Z.W."/>
            <person name="Zhang Y.Q."/>
            <person name="Mitsuda N."/>
            <person name="Wang M."/>
            <person name="Liu G.H."/>
            <person name="Pecoraro L."/>
            <person name="Huang H.X."/>
            <person name="Xiao X.J."/>
            <person name="Lin M."/>
            <person name="Wu X.Y."/>
            <person name="Wu W.L."/>
            <person name="Chen Y.Y."/>
            <person name="Chang S.B."/>
            <person name="Sakamoto S."/>
            <person name="Ohme-Takagi M."/>
            <person name="Yagi M."/>
            <person name="Zeng S.J."/>
            <person name="Shen C.Y."/>
            <person name="Yeh C.M."/>
            <person name="Luo Y.B."/>
            <person name="Tsai W.C."/>
            <person name="Van de Peer Y."/>
            <person name="Liu Z.J."/>
        </authorList>
    </citation>
    <scope>NUCLEOTIDE SEQUENCE [LARGE SCALE GENOMIC DNA]</scope>
    <source>
        <tissue evidence="3">The whole plant</tissue>
    </source>
</reference>
<gene>
    <name evidence="3" type="primary">LCA1</name>
    <name evidence="3" type="ORF">MA16_Dca021286</name>
</gene>
<dbReference type="InterPro" id="IPR036412">
    <property type="entry name" value="HAD-like_sf"/>
</dbReference>
<dbReference type="InterPro" id="IPR023299">
    <property type="entry name" value="ATPase_P-typ_cyto_dom_N"/>
</dbReference>
<organism evidence="3 4">
    <name type="scientific">Dendrobium catenatum</name>
    <dbReference type="NCBI Taxonomy" id="906689"/>
    <lineage>
        <taxon>Eukaryota</taxon>
        <taxon>Viridiplantae</taxon>
        <taxon>Streptophyta</taxon>
        <taxon>Embryophyta</taxon>
        <taxon>Tracheophyta</taxon>
        <taxon>Spermatophyta</taxon>
        <taxon>Magnoliopsida</taxon>
        <taxon>Liliopsida</taxon>
        <taxon>Asparagales</taxon>
        <taxon>Orchidaceae</taxon>
        <taxon>Epidendroideae</taxon>
        <taxon>Malaxideae</taxon>
        <taxon>Dendrobiinae</taxon>
        <taxon>Dendrobium</taxon>
    </lineage>
</organism>
<feature type="compositionally biased region" description="Low complexity" evidence="2">
    <location>
        <begin position="229"/>
        <end position="264"/>
    </location>
</feature>
<evidence type="ECO:0000313" key="4">
    <source>
        <dbReference type="Proteomes" id="UP000233837"/>
    </source>
</evidence>
<protein>
    <submittedName>
        <fullName evidence="3">Calcium-transporting ATPase, endoplasmic reticulum-type</fullName>
    </submittedName>
</protein>
<evidence type="ECO:0000256" key="2">
    <source>
        <dbReference type="SAM" id="MobiDB-lite"/>
    </source>
</evidence>
<evidence type="ECO:0000313" key="3">
    <source>
        <dbReference type="EMBL" id="PKU87338.1"/>
    </source>
</evidence>
<dbReference type="STRING" id="906689.A0A2I0XHF4"/>
<feature type="region of interest" description="Disordered" evidence="2">
    <location>
        <begin position="131"/>
        <end position="271"/>
    </location>
</feature>
<proteinExistence type="predicted"/>
<feature type="region of interest" description="Disordered" evidence="2">
    <location>
        <begin position="340"/>
        <end position="372"/>
    </location>
</feature>
<name>A0A2I0XHF4_9ASPA</name>
<dbReference type="Gene3D" id="3.40.50.1000">
    <property type="entry name" value="HAD superfamily/HAD-like"/>
    <property type="match status" value="1"/>
</dbReference>
<dbReference type="SUPFAM" id="SSF56784">
    <property type="entry name" value="HAD-like"/>
    <property type="match status" value="1"/>
</dbReference>
<dbReference type="GO" id="GO:0016020">
    <property type="term" value="C:membrane"/>
    <property type="evidence" value="ECO:0007669"/>
    <property type="project" value="UniProtKB-SubCell"/>
</dbReference>
<dbReference type="InterPro" id="IPR023214">
    <property type="entry name" value="HAD_sf"/>
</dbReference>
<dbReference type="PRINTS" id="PR00119">
    <property type="entry name" value="CATATPASE"/>
</dbReference>
<feature type="compositionally biased region" description="Polar residues" evidence="2">
    <location>
        <begin position="161"/>
        <end position="187"/>
    </location>
</feature>
<feature type="region of interest" description="Disordered" evidence="2">
    <location>
        <begin position="283"/>
        <end position="314"/>
    </location>
</feature>
<reference evidence="3 4" key="1">
    <citation type="journal article" date="2016" name="Sci. Rep.">
        <title>The Dendrobium catenatum Lindl. genome sequence provides insights into polysaccharide synthase, floral development and adaptive evolution.</title>
        <authorList>
            <person name="Zhang G.Q."/>
            <person name="Xu Q."/>
            <person name="Bian C."/>
            <person name="Tsai W.C."/>
            <person name="Yeh C.M."/>
            <person name="Liu K.W."/>
            <person name="Yoshida K."/>
            <person name="Zhang L.S."/>
            <person name="Chang S.B."/>
            <person name="Chen F."/>
            <person name="Shi Y."/>
            <person name="Su Y.Y."/>
            <person name="Zhang Y.Q."/>
            <person name="Chen L.J."/>
            <person name="Yin Y."/>
            <person name="Lin M."/>
            <person name="Huang H."/>
            <person name="Deng H."/>
            <person name="Wang Z.W."/>
            <person name="Zhu S.L."/>
            <person name="Zhao X."/>
            <person name="Deng C."/>
            <person name="Niu S.C."/>
            <person name="Huang J."/>
            <person name="Wang M."/>
            <person name="Liu G.H."/>
            <person name="Yang H.J."/>
            <person name="Xiao X.J."/>
            <person name="Hsiao Y.Y."/>
            <person name="Wu W.L."/>
            <person name="Chen Y.Y."/>
            <person name="Mitsuda N."/>
            <person name="Ohme-Takagi M."/>
            <person name="Luo Y.B."/>
            <person name="Van de Peer Y."/>
            <person name="Liu Z.J."/>
        </authorList>
    </citation>
    <scope>NUCLEOTIDE SEQUENCE [LARGE SCALE GENOMIC DNA]</scope>
    <source>
        <tissue evidence="3">The whole plant</tissue>
    </source>
</reference>
<dbReference type="AlphaFoldDB" id="A0A2I0XHF4"/>
<keyword evidence="4" id="KW-1185">Reference proteome</keyword>
<evidence type="ECO:0000256" key="1">
    <source>
        <dbReference type="ARBA" id="ARBA00004141"/>
    </source>
</evidence>
<comment type="subcellular location">
    <subcellularLocation>
        <location evidence="1">Membrane</location>
        <topology evidence="1">Multi-pass membrane protein</topology>
    </subcellularLocation>
</comment>
<dbReference type="Gene3D" id="3.40.1110.10">
    <property type="entry name" value="Calcium-transporting ATPase, cytoplasmic domain N"/>
    <property type="match status" value="1"/>
</dbReference>
<feature type="compositionally biased region" description="Basic and acidic residues" evidence="2">
    <location>
        <begin position="188"/>
        <end position="203"/>
    </location>
</feature>